<reference evidence="4 5" key="1">
    <citation type="submission" date="2018-08" db="EMBL/GenBank/DDBJ databases">
        <title>Genome Sequence of Clavibacter michiganensis Subspecies type strains, and the Atypical Peach-Colored Strains Isolated from Tomato.</title>
        <authorList>
            <person name="Osdaghi E."/>
            <person name="Portier P."/>
            <person name="Briand M."/>
            <person name="Jacques M.-A."/>
        </authorList>
    </citation>
    <scope>NUCLEOTIDE SEQUENCE [LARGE SCALE GENOMIC DNA]</scope>
    <source>
        <strain evidence="4 5">CFBP 8615</strain>
    </source>
</reference>
<keyword evidence="5" id="KW-1185">Reference proteome</keyword>
<evidence type="ECO:0000256" key="1">
    <source>
        <dbReference type="SAM" id="MobiDB-lite"/>
    </source>
</evidence>
<evidence type="ECO:0000313" key="5">
    <source>
        <dbReference type="Proteomes" id="UP000266484"/>
    </source>
</evidence>
<feature type="region of interest" description="Disordered" evidence="1">
    <location>
        <begin position="63"/>
        <end position="91"/>
    </location>
</feature>
<protein>
    <submittedName>
        <fullName evidence="4">Large membrane associated protein</fullName>
    </submittedName>
</protein>
<dbReference type="RefSeq" id="WP_199689813.1">
    <property type="nucleotide sequence ID" value="NZ_QWGT01000165.1"/>
</dbReference>
<feature type="compositionally biased region" description="Low complexity" evidence="1">
    <location>
        <begin position="63"/>
        <end position="78"/>
    </location>
</feature>
<dbReference type="AlphaFoldDB" id="A0A399T6V9"/>
<dbReference type="InterPro" id="IPR026004">
    <property type="entry name" value="Septum_form"/>
</dbReference>
<evidence type="ECO:0000313" key="4">
    <source>
        <dbReference type="EMBL" id="RIJ50909.1"/>
    </source>
</evidence>
<evidence type="ECO:0000259" key="3">
    <source>
        <dbReference type="Pfam" id="PF13845"/>
    </source>
</evidence>
<feature type="transmembrane region" description="Helical" evidence="2">
    <location>
        <begin position="34"/>
        <end position="54"/>
    </location>
</feature>
<feature type="non-terminal residue" evidence="4">
    <location>
        <position position="1"/>
    </location>
</feature>
<dbReference type="Proteomes" id="UP000266484">
    <property type="component" value="Unassembled WGS sequence"/>
</dbReference>
<feature type="compositionally biased region" description="Pro residues" evidence="1">
    <location>
        <begin position="18"/>
        <end position="28"/>
    </location>
</feature>
<accession>A0A399T6V9</accession>
<sequence>APRPPAPRAPVLDTARVPSPPAAPPRGPRGPRRTGLWVGGAILLVLLLVGLFYLGQRLGSSPAPGAAPVATATAEATPTPSPTPTDPVQGPAAAGVQAWDALLGGECIEPYSTPWEEEFTVVDCGAEHHAQMVARVALPQTGDEFPGEDAVRDSADELCIADTVIDYAAARAYDDVQYQSAYPISQDEWAAGDRDAYCFVSRAGGGTFTGSIGVPQPPVVP</sequence>
<dbReference type="EMBL" id="QWGT01000165">
    <property type="protein sequence ID" value="RIJ50909.1"/>
    <property type="molecule type" value="Genomic_DNA"/>
</dbReference>
<keyword evidence="2" id="KW-1133">Transmembrane helix</keyword>
<keyword evidence="2" id="KW-0812">Transmembrane</keyword>
<comment type="caution">
    <text evidence="4">The sequence shown here is derived from an EMBL/GenBank/DDBJ whole genome shotgun (WGS) entry which is preliminary data.</text>
</comment>
<gene>
    <name evidence="4" type="ORF">DZG00_10905</name>
</gene>
<organism evidence="4 5">
    <name type="scientific">Clavibacter lycopersici</name>
    <dbReference type="NCBI Taxonomy" id="2301718"/>
    <lineage>
        <taxon>Bacteria</taxon>
        <taxon>Bacillati</taxon>
        <taxon>Actinomycetota</taxon>
        <taxon>Actinomycetes</taxon>
        <taxon>Micrococcales</taxon>
        <taxon>Microbacteriaceae</taxon>
        <taxon>Clavibacter</taxon>
    </lineage>
</organism>
<name>A0A399T6V9_9MICO</name>
<dbReference type="Pfam" id="PF13845">
    <property type="entry name" value="Septum_form"/>
    <property type="match status" value="1"/>
</dbReference>
<proteinExistence type="predicted"/>
<keyword evidence="2" id="KW-0472">Membrane</keyword>
<feature type="domain" description="Septum formation-related" evidence="3">
    <location>
        <begin position="89"/>
        <end position="198"/>
    </location>
</feature>
<evidence type="ECO:0000256" key="2">
    <source>
        <dbReference type="SAM" id="Phobius"/>
    </source>
</evidence>
<feature type="region of interest" description="Disordered" evidence="1">
    <location>
        <begin position="1"/>
        <end position="32"/>
    </location>
</feature>